<dbReference type="Proteomes" id="UP000529795">
    <property type="component" value="Unassembled WGS sequence"/>
</dbReference>
<evidence type="ECO:0000313" key="3">
    <source>
        <dbReference type="EMBL" id="MBB4152694.1"/>
    </source>
</evidence>
<reference evidence="3 4" key="1">
    <citation type="submission" date="2020-08" db="EMBL/GenBank/DDBJ databases">
        <title>Genomic Encyclopedia of Type Strains, Phase IV (KMG-IV): sequencing the most valuable type-strain genomes for metagenomic binning, comparative biology and taxonomic classification.</title>
        <authorList>
            <person name="Goeker M."/>
        </authorList>
    </citation>
    <scope>NUCLEOTIDE SEQUENCE [LARGE SCALE GENOMIC DNA]</scope>
    <source>
        <strain evidence="3 4">YC6723</strain>
    </source>
</reference>
<gene>
    <name evidence="3" type="ORF">GGQ80_000570</name>
</gene>
<keyword evidence="4" id="KW-1185">Reference proteome</keyword>
<comment type="function">
    <text evidence="2">Antitoxin component of a type II toxin-antitoxin (TA) system.</text>
</comment>
<dbReference type="InterPro" id="IPR051416">
    <property type="entry name" value="phD-YefM_TA_antitoxins"/>
</dbReference>
<dbReference type="PANTHER" id="PTHR35377">
    <property type="entry name" value="ANTITOXIN VAPB49-RELATED-RELATED"/>
    <property type="match status" value="1"/>
</dbReference>
<protein>
    <recommendedName>
        <fullName evidence="2">Antitoxin</fullName>
    </recommendedName>
</protein>
<evidence type="ECO:0000313" key="4">
    <source>
        <dbReference type="Proteomes" id="UP000529795"/>
    </source>
</evidence>
<comment type="caution">
    <text evidence="3">The sequence shown here is derived from an EMBL/GenBank/DDBJ whole genome shotgun (WGS) entry which is preliminary data.</text>
</comment>
<comment type="similarity">
    <text evidence="1 2">Belongs to the phD/YefM antitoxin family.</text>
</comment>
<dbReference type="AlphaFoldDB" id="A0A840FA88"/>
<dbReference type="NCBIfam" id="TIGR01552">
    <property type="entry name" value="phd_fam"/>
    <property type="match status" value="1"/>
</dbReference>
<evidence type="ECO:0000256" key="2">
    <source>
        <dbReference type="RuleBase" id="RU362080"/>
    </source>
</evidence>
<sequence length="76" mass="8410">MTAVNIAEAKARLSELVERAASGETVEIARRGRVVARLVSAEPVRPPIDWEALDRLRGSMPVSTLTVAEMRRRNLL</sequence>
<dbReference type="PANTHER" id="PTHR35377:SF4">
    <property type="entry name" value="PREVENT-HOST-DEATH FAMILY PROTEIN"/>
    <property type="match status" value="1"/>
</dbReference>
<accession>A0A840FA88</accession>
<dbReference type="InterPro" id="IPR006442">
    <property type="entry name" value="Antitoxin_Phd/YefM"/>
</dbReference>
<proteinExistence type="inferred from homology"/>
<dbReference type="RefSeq" id="WP_183982314.1">
    <property type="nucleotide sequence ID" value="NZ_JACIEV010000001.1"/>
</dbReference>
<dbReference type="SUPFAM" id="SSF143120">
    <property type="entry name" value="YefM-like"/>
    <property type="match status" value="1"/>
</dbReference>
<dbReference type="InterPro" id="IPR036165">
    <property type="entry name" value="YefM-like_sf"/>
</dbReference>
<evidence type="ECO:0000256" key="1">
    <source>
        <dbReference type="ARBA" id="ARBA00009981"/>
    </source>
</evidence>
<dbReference type="Pfam" id="PF02604">
    <property type="entry name" value="PhdYeFM_antitox"/>
    <property type="match status" value="1"/>
</dbReference>
<dbReference type="EMBL" id="JACIEV010000001">
    <property type="protein sequence ID" value="MBB4152694.1"/>
    <property type="molecule type" value="Genomic_DNA"/>
</dbReference>
<name>A0A840FA88_9SPHN</name>
<dbReference type="Gene3D" id="3.40.1620.10">
    <property type="entry name" value="YefM-like domain"/>
    <property type="match status" value="1"/>
</dbReference>
<organism evidence="3 4">
    <name type="scientific">Sphingomonas jinjuensis</name>
    <dbReference type="NCBI Taxonomy" id="535907"/>
    <lineage>
        <taxon>Bacteria</taxon>
        <taxon>Pseudomonadati</taxon>
        <taxon>Pseudomonadota</taxon>
        <taxon>Alphaproteobacteria</taxon>
        <taxon>Sphingomonadales</taxon>
        <taxon>Sphingomonadaceae</taxon>
        <taxon>Sphingomonas</taxon>
    </lineage>
</organism>